<dbReference type="Pfam" id="PF01535">
    <property type="entry name" value="PPR"/>
    <property type="match status" value="1"/>
</dbReference>
<organism evidence="3">
    <name type="scientific">Aphanomyces invadans</name>
    <dbReference type="NCBI Taxonomy" id="157072"/>
    <lineage>
        <taxon>Eukaryota</taxon>
        <taxon>Sar</taxon>
        <taxon>Stramenopiles</taxon>
        <taxon>Oomycota</taxon>
        <taxon>Saprolegniomycetes</taxon>
        <taxon>Saprolegniales</taxon>
        <taxon>Verrucalvaceae</taxon>
        <taxon>Aphanomyces</taxon>
    </lineage>
</organism>
<proteinExistence type="predicted"/>
<dbReference type="STRING" id="157072.A0A024UQQ8"/>
<feature type="compositionally biased region" description="Basic residues" evidence="2">
    <location>
        <begin position="1"/>
        <end position="12"/>
    </location>
</feature>
<dbReference type="RefSeq" id="XP_008862444.1">
    <property type="nucleotide sequence ID" value="XM_008864222.1"/>
</dbReference>
<name>A0A024UQQ8_9STRA</name>
<accession>A0A024UQQ8</accession>
<dbReference type="InterPro" id="IPR002885">
    <property type="entry name" value="PPR_rpt"/>
</dbReference>
<feature type="region of interest" description="Disordered" evidence="2">
    <location>
        <begin position="1"/>
        <end position="23"/>
    </location>
</feature>
<evidence type="ECO:0000313" key="3">
    <source>
        <dbReference type="EMBL" id="ETW08639.1"/>
    </source>
</evidence>
<dbReference type="PANTHER" id="PTHR47447:SF17">
    <property type="entry name" value="OS12G0638900 PROTEIN"/>
    <property type="match status" value="1"/>
</dbReference>
<evidence type="ECO:0000256" key="2">
    <source>
        <dbReference type="SAM" id="MobiDB-lite"/>
    </source>
</evidence>
<dbReference type="EMBL" id="KI913953">
    <property type="protein sequence ID" value="ETW08639.1"/>
    <property type="molecule type" value="Genomic_DNA"/>
</dbReference>
<reference evidence="3" key="1">
    <citation type="submission" date="2013-12" db="EMBL/GenBank/DDBJ databases">
        <title>The Genome Sequence of Aphanomyces invadans NJM9701.</title>
        <authorList>
            <consortium name="The Broad Institute Genomics Platform"/>
            <person name="Russ C."/>
            <person name="Tyler B."/>
            <person name="van West P."/>
            <person name="Dieguez-Uribeondo J."/>
            <person name="Young S.K."/>
            <person name="Zeng Q."/>
            <person name="Gargeya S."/>
            <person name="Fitzgerald M."/>
            <person name="Abouelleil A."/>
            <person name="Alvarado L."/>
            <person name="Chapman S.B."/>
            <person name="Gainer-Dewar J."/>
            <person name="Goldberg J."/>
            <person name="Griggs A."/>
            <person name="Gujja S."/>
            <person name="Hansen M."/>
            <person name="Howarth C."/>
            <person name="Imamovic A."/>
            <person name="Ireland A."/>
            <person name="Larimer J."/>
            <person name="McCowan C."/>
            <person name="Murphy C."/>
            <person name="Pearson M."/>
            <person name="Poon T.W."/>
            <person name="Priest M."/>
            <person name="Roberts A."/>
            <person name="Saif S."/>
            <person name="Shea T."/>
            <person name="Sykes S."/>
            <person name="Wortman J."/>
            <person name="Nusbaum C."/>
            <person name="Birren B."/>
        </authorList>
    </citation>
    <scope>NUCLEOTIDE SEQUENCE [LARGE SCALE GENOMIC DNA]</scope>
    <source>
        <strain evidence="3">NJM9701</strain>
    </source>
</reference>
<feature type="region of interest" description="Disordered" evidence="2">
    <location>
        <begin position="45"/>
        <end position="66"/>
    </location>
</feature>
<dbReference type="OrthoDB" id="185373at2759"/>
<evidence type="ECO:0000256" key="1">
    <source>
        <dbReference type="ARBA" id="ARBA00022737"/>
    </source>
</evidence>
<dbReference type="Gene3D" id="1.25.40.10">
    <property type="entry name" value="Tetratricopeptide repeat domain"/>
    <property type="match status" value="3"/>
</dbReference>
<dbReference type="PANTHER" id="PTHR47447">
    <property type="entry name" value="OS03G0856100 PROTEIN"/>
    <property type="match status" value="1"/>
</dbReference>
<dbReference type="GeneID" id="20078225"/>
<gene>
    <name evidence="3" type="ORF">H310_01175</name>
</gene>
<dbReference type="AlphaFoldDB" id="A0A024UQQ8"/>
<evidence type="ECO:0008006" key="4">
    <source>
        <dbReference type="Google" id="ProtNLM"/>
    </source>
</evidence>
<dbReference type="VEuPathDB" id="FungiDB:H310_01175"/>
<sequence>MLRRLSQQRHRVGNAATQLQRAQSVATSSHKAYFRVHILTGSQQRQRPYSCGSSEKNAGSAERSAPPRVVAEDEYYFNEFRDFLALDAPTEEEKQLARSRLDEILSGTLTKEILGIQATALSLVADKLEDHALVLQVYRAQRENRIQPSPLTLNIAATTCAEIDPTDDLCAWETALDIVAQMHEAVHLMPISEEIYQRAIDACSKAHQWLVALRLVDEMLRYDRPPSEATWLTVAQGCLDPGETEAALSLVEKLRSIEHAVEYAVDDVLESFLMVGVRANNSDFIIQVLDNLYRHQRARNSRLGGALSSWFGLKQLHQEPLVVESLSVGDLHKIVDLLASDRQWLELNKWLPSLGYPDYTAPRVQYGPHDYFFLAKHIFESIPAPSTQFVNAYLLTCGRHGRLSEAKAALSAHPRPDMTSYYAVVSACNDHVEEASRLYEEAVKLAARDRLYENPHHHHNHVDLLNAYLTTLSKASKHEDVLALVARDLNTDEATNRRTMSSVLVAHAKLGHWSDVVEAFKTLKTHGFSCSGYVYGSVIRAYTELGHFKHAAMLFKHIQHTDPDYTQHPAVVASMFYLFRVDENDVAAAMALFRSLDLETPPSDRTGDVLNAEGAVHLLHILSGMRNDDDRFDGNTSTILTTRGLLEEVWSALERMPNLFCNALGPHSYVVDTALLVAAKAYSIHMAEDIVTWAADHSIPFSAATYTHMMRVYSQPPILPELNTVDWAAPPAHPVRFNYWWDAMQENPSVKPNVRTVTSLLAAVRRGILSDITATDVLDAMQSAWDVPLRVEHCEICLRIWEAELGSCNSSVDAEEVWCQVVELMRRMKVEGIYYRLETIAAAAACGQAAKTNAIDDDEWFHLLVEAAASDAENVIQLVQTLQSSADVVAVLEGCNRKVSVNATVHALKTCVQDHSSTNMRRVCQWLQRHDVHLAPLSREVTVELKERLERWGEDVRDDPWRSVLFS</sequence>
<protein>
    <recommendedName>
        <fullName evidence="4">Pentacotripeptide-repeat region of PRORP domain-containing protein</fullName>
    </recommendedName>
</protein>
<feature type="compositionally biased region" description="Polar residues" evidence="2">
    <location>
        <begin position="45"/>
        <end position="57"/>
    </location>
</feature>
<keyword evidence="1" id="KW-0677">Repeat</keyword>
<dbReference type="InterPro" id="IPR011990">
    <property type="entry name" value="TPR-like_helical_dom_sf"/>
</dbReference>
<dbReference type="eggNOG" id="ENOG502SPWZ">
    <property type="taxonomic scope" value="Eukaryota"/>
</dbReference>